<dbReference type="SUPFAM" id="SSF56801">
    <property type="entry name" value="Acetyl-CoA synthetase-like"/>
    <property type="match status" value="1"/>
</dbReference>
<gene>
    <name evidence="5" type="ORF">ENJ89_08800</name>
</gene>
<comment type="caution">
    <text evidence="5">The sequence shown here is derived from an EMBL/GenBank/DDBJ whole genome shotgun (WGS) entry which is preliminary data.</text>
</comment>
<organism evidence="5">
    <name type="scientific">Caldithrix abyssi</name>
    <dbReference type="NCBI Taxonomy" id="187145"/>
    <lineage>
        <taxon>Bacteria</taxon>
        <taxon>Pseudomonadati</taxon>
        <taxon>Calditrichota</taxon>
        <taxon>Calditrichia</taxon>
        <taxon>Calditrichales</taxon>
        <taxon>Calditrichaceae</taxon>
        <taxon>Caldithrix</taxon>
    </lineage>
</organism>
<dbReference type="PANTHER" id="PTHR43272:SF33">
    <property type="entry name" value="AMP-BINDING DOMAIN-CONTAINING PROTEIN-RELATED"/>
    <property type="match status" value="1"/>
</dbReference>
<comment type="catalytic activity">
    <reaction evidence="3">
        <text>a long-chain fatty acid + ATP + CoA = a long-chain fatty acyl-CoA + AMP + diphosphate</text>
        <dbReference type="Rhea" id="RHEA:15421"/>
        <dbReference type="ChEBI" id="CHEBI:30616"/>
        <dbReference type="ChEBI" id="CHEBI:33019"/>
        <dbReference type="ChEBI" id="CHEBI:57287"/>
        <dbReference type="ChEBI" id="CHEBI:57560"/>
        <dbReference type="ChEBI" id="CHEBI:83139"/>
        <dbReference type="ChEBI" id="CHEBI:456215"/>
        <dbReference type="EC" id="6.2.1.3"/>
    </reaction>
    <physiologicalReaction direction="left-to-right" evidence="3">
        <dbReference type="Rhea" id="RHEA:15422"/>
    </physiologicalReaction>
</comment>
<name>A0A7V5PQB0_CALAY</name>
<proteinExistence type="predicted"/>
<dbReference type="GO" id="GO:0016020">
    <property type="term" value="C:membrane"/>
    <property type="evidence" value="ECO:0007669"/>
    <property type="project" value="TreeGrafter"/>
</dbReference>
<evidence type="ECO:0000256" key="3">
    <source>
        <dbReference type="ARBA" id="ARBA00024484"/>
    </source>
</evidence>
<evidence type="ECO:0000313" key="5">
    <source>
        <dbReference type="EMBL" id="HHJ53276.1"/>
    </source>
</evidence>
<evidence type="ECO:0000259" key="4">
    <source>
        <dbReference type="Pfam" id="PF00501"/>
    </source>
</evidence>
<dbReference type="PROSITE" id="PS00455">
    <property type="entry name" value="AMP_BINDING"/>
    <property type="match status" value="1"/>
</dbReference>
<dbReference type="InterPro" id="IPR042099">
    <property type="entry name" value="ANL_N_sf"/>
</dbReference>
<keyword evidence="1" id="KW-0547">Nucleotide-binding</keyword>
<evidence type="ECO:0000256" key="2">
    <source>
        <dbReference type="ARBA" id="ARBA00022840"/>
    </source>
</evidence>
<keyword evidence="5" id="KW-0436">Ligase</keyword>
<protein>
    <submittedName>
        <fullName evidence="5">Long-chain fatty acid--CoA ligase</fullName>
    </submittedName>
</protein>
<reference evidence="5" key="1">
    <citation type="journal article" date="2020" name="mSystems">
        <title>Genome- and Community-Level Interaction Insights into Carbon Utilization and Element Cycling Functions of Hydrothermarchaeota in Hydrothermal Sediment.</title>
        <authorList>
            <person name="Zhou Z."/>
            <person name="Liu Y."/>
            <person name="Xu W."/>
            <person name="Pan J."/>
            <person name="Luo Z.H."/>
            <person name="Li M."/>
        </authorList>
    </citation>
    <scope>NUCLEOTIDE SEQUENCE [LARGE SCALE GENOMIC DNA]</scope>
    <source>
        <strain evidence="5">HyVt-527</strain>
    </source>
</reference>
<dbReference type="Gene3D" id="3.40.50.12780">
    <property type="entry name" value="N-terminal domain of ligase-like"/>
    <property type="match status" value="1"/>
</dbReference>
<dbReference type="Gene3D" id="3.30.300.30">
    <property type="match status" value="1"/>
</dbReference>
<evidence type="ECO:0000256" key="1">
    <source>
        <dbReference type="ARBA" id="ARBA00022741"/>
    </source>
</evidence>
<dbReference type="GO" id="GO:0005524">
    <property type="term" value="F:ATP binding"/>
    <property type="evidence" value="ECO:0007669"/>
    <property type="project" value="UniProtKB-KW"/>
</dbReference>
<dbReference type="PANTHER" id="PTHR43272">
    <property type="entry name" value="LONG-CHAIN-FATTY-ACID--COA LIGASE"/>
    <property type="match status" value="1"/>
</dbReference>
<accession>A0A7V5PQB0</accession>
<dbReference type="Pfam" id="PF00501">
    <property type="entry name" value="AMP-binding"/>
    <property type="match status" value="1"/>
</dbReference>
<dbReference type="GO" id="GO:0004467">
    <property type="term" value="F:long-chain fatty acid-CoA ligase activity"/>
    <property type="evidence" value="ECO:0007669"/>
    <property type="project" value="UniProtKB-EC"/>
</dbReference>
<dbReference type="InterPro" id="IPR020845">
    <property type="entry name" value="AMP-binding_CS"/>
</dbReference>
<dbReference type="EMBL" id="DROD01000560">
    <property type="protein sequence ID" value="HHJ53276.1"/>
    <property type="molecule type" value="Genomic_DNA"/>
</dbReference>
<dbReference type="Proteomes" id="UP000886124">
    <property type="component" value="Unassembled WGS sequence"/>
</dbReference>
<dbReference type="InterPro" id="IPR000873">
    <property type="entry name" value="AMP-dep_synth/lig_dom"/>
</dbReference>
<sequence>MEPLQKYTLKDLLERSAKNFPLTPALANLKGEKITYAIFYNRVQTVVRFLQNQGIAPGDKVALVSENMINWPIAYFAVTSMGAVVVPILPDFHINEIKHIIRHAECKAVFCSGRFVDEIVEMKPRELLVIRLEDFKQVEQGKKDILQDILDWGEEGLDKMKKTAQELVGKKKSQQANIPDEHDLAAIIYTSGTTGNSKGVMLTHRNIVFDAVSTKKIITLTPEDRLLSILPLAHTYECTIGLVTPLMYGACIYYLDRPPTPMILVSALAKVRPTVMLSVPLVIEKIFKKRIQPEFHKNKFIELLYTRIPVIRKRLHKLAGKKLRKTFGGRLRFFGIGGAPLSPEVEAFLIEADFPYAIGYGLTETSPLVAGMGPQMRKFRSTGPALDGVEIKIHEPNPETGEGEIWVRGDNVMLGYYKDPDRTREVLTEDGWFKTGDLAYMDEDGYLFIKGRSKNVIVGPSGENIYPEQIEAVLNEFDCVLEALVYENQGKLVAKVYLDYDVLDERFHVKKLTEKEVREKVAARLEEIRQQVNQRVSSFSRLQKIVEQTKPFERTPTQKIKRFLYVNEALE</sequence>
<dbReference type="InterPro" id="IPR045851">
    <property type="entry name" value="AMP-bd_C_sf"/>
</dbReference>
<dbReference type="AlphaFoldDB" id="A0A7V5PQB0"/>
<keyword evidence="2" id="KW-0067">ATP-binding</keyword>
<feature type="domain" description="AMP-dependent synthetase/ligase" evidence="4">
    <location>
        <begin position="13"/>
        <end position="417"/>
    </location>
</feature>